<protein>
    <submittedName>
        <fullName evidence="1">Sortase</fullName>
    </submittedName>
</protein>
<comment type="caution">
    <text evidence="1">The sequence shown here is derived from an EMBL/GenBank/DDBJ whole genome shotgun (WGS) entry which is preliminary data.</text>
</comment>
<gene>
    <name evidence="1" type="ORF">E3T53_14375</name>
</gene>
<sequence>MADELDLHSTAGVITEILTLVGFVAGIPLLIMGLIVRMVSHRWVKADGVIAVSKTGSVIRWFDGQGDVHAGQQNTHESHGLLPGDDIPVWFRPRSPDRCRTDDPSHDGRALRLTGLLLILVGVASGIFGLVLMFA</sequence>
<dbReference type="RefSeq" id="WP_134172956.1">
    <property type="nucleotide sequence ID" value="NZ_SODI01000001.1"/>
</dbReference>
<reference evidence="1 2" key="1">
    <citation type="submission" date="2019-03" db="EMBL/GenBank/DDBJ databases">
        <title>Genomics of glacier-inhabiting Cryobacterium strains.</title>
        <authorList>
            <person name="Liu Q."/>
            <person name="Xin Y.-H."/>
        </authorList>
    </citation>
    <scope>NUCLEOTIDE SEQUENCE [LARGE SCALE GENOMIC DNA]</scope>
    <source>
        <strain evidence="1 2">CGMCC 1.4292</strain>
    </source>
</reference>
<evidence type="ECO:0000313" key="2">
    <source>
        <dbReference type="Proteomes" id="UP000298218"/>
    </source>
</evidence>
<dbReference type="Proteomes" id="UP000298218">
    <property type="component" value="Unassembled WGS sequence"/>
</dbReference>
<evidence type="ECO:0000313" key="1">
    <source>
        <dbReference type="EMBL" id="TFD75971.1"/>
    </source>
</evidence>
<organism evidence="1 2">
    <name type="scientific">Cryobacterium psychrophilum</name>
    <dbReference type="NCBI Taxonomy" id="41988"/>
    <lineage>
        <taxon>Bacteria</taxon>
        <taxon>Bacillati</taxon>
        <taxon>Actinomycetota</taxon>
        <taxon>Actinomycetes</taxon>
        <taxon>Micrococcales</taxon>
        <taxon>Microbacteriaceae</taxon>
        <taxon>Cryobacterium</taxon>
    </lineage>
</organism>
<keyword evidence="2" id="KW-1185">Reference proteome</keyword>
<accession>A0A4Y8KJB8</accession>
<proteinExistence type="predicted"/>
<dbReference type="AlphaFoldDB" id="A0A4Y8KJB8"/>
<name>A0A4Y8KJB8_9MICO</name>
<dbReference type="EMBL" id="SOHQ01000041">
    <property type="protein sequence ID" value="TFD75971.1"/>
    <property type="molecule type" value="Genomic_DNA"/>
</dbReference>
<dbReference type="OrthoDB" id="5125638at2"/>